<evidence type="ECO:0000256" key="5">
    <source>
        <dbReference type="ARBA" id="ARBA00023136"/>
    </source>
</evidence>
<name>A0A7R8UP17_HERIL</name>
<feature type="domain" description="Ig-like" evidence="10">
    <location>
        <begin position="137"/>
        <end position="223"/>
    </location>
</feature>
<evidence type="ECO:0000259" key="10">
    <source>
        <dbReference type="PROSITE" id="PS50835"/>
    </source>
</evidence>
<dbReference type="InterPro" id="IPR007110">
    <property type="entry name" value="Ig-like_dom"/>
</dbReference>
<feature type="domain" description="Ig-like" evidence="10">
    <location>
        <begin position="26"/>
        <end position="128"/>
    </location>
</feature>
<proteinExistence type="predicted"/>
<dbReference type="InterPro" id="IPR013783">
    <property type="entry name" value="Ig-like_fold"/>
</dbReference>
<evidence type="ECO:0000256" key="2">
    <source>
        <dbReference type="ARBA" id="ARBA00022475"/>
    </source>
</evidence>
<keyword evidence="4" id="KW-0677">Repeat</keyword>
<evidence type="ECO:0000256" key="8">
    <source>
        <dbReference type="ARBA" id="ARBA00023319"/>
    </source>
</evidence>
<dbReference type="Pfam" id="PF13927">
    <property type="entry name" value="Ig_3"/>
    <property type="match status" value="2"/>
</dbReference>
<dbReference type="Pfam" id="PF07686">
    <property type="entry name" value="V-set"/>
    <property type="match status" value="1"/>
</dbReference>
<keyword evidence="3 9" id="KW-0732">Signal</keyword>
<keyword evidence="5" id="KW-0472">Membrane</keyword>
<gene>
    <name evidence="11" type="ORF">HERILL_LOCUS7278</name>
</gene>
<dbReference type="PANTHER" id="PTHR12231:SF220">
    <property type="entry name" value="LACHESIN"/>
    <property type="match status" value="1"/>
</dbReference>
<feature type="domain" description="Ig-like" evidence="10">
    <location>
        <begin position="230"/>
        <end position="318"/>
    </location>
</feature>
<dbReference type="InterPro" id="IPR003599">
    <property type="entry name" value="Ig_sub"/>
</dbReference>
<dbReference type="PIRSF" id="PIRSF000615">
    <property type="entry name" value="TyrPK_CSF1-R"/>
    <property type="match status" value="1"/>
</dbReference>
<evidence type="ECO:0000256" key="4">
    <source>
        <dbReference type="ARBA" id="ARBA00022737"/>
    </source>
</evidence>
<accession>A0A7R8UP17</accession>
<dbReference type="InterPro" id="IPR003598">
    <property type="entry name" value="Ig_sub2"/>
</dbReference>
<evidence type="ECO:0000256" key="7">
    <source>
        <dbReference type="ARBA" id="ARBA00023180"/>
    </source>
</evidence>
<evidence type="ECO:0000256" key="1">
    <source>
        <dbReference type="ARBA" id="ARBA00004236"/>
    </source>
</evidence>
<keyword evidence="12" id="KW-1185">Reference proteome</keyword>
<keyword evidence="6" id="KW-1015">Disulfide bond</keyword>
<dbReference type="OrthoDB" id="10010359at2759"/>
<dbReference type="InterPro" id="IPR036179">
    <property type="entry name" value="Ig-like_dom_sf"/>
</dbReference>
<feature type="chain" id="PRO_5030564789" description="Ig-like domain-containing protein" evidence="9">
    <location>
        <begin position="25"/>
        <end position="337"/>
    </location>
</feature>
<dbReference type="EMBL" id="LR899011">
    <property type="protein sequence ID" value="CAD7084381.1"/>
    <property type="molecule type" value="Genomic_DNA"/>
</dbReference>
<dbReference type="Gene3D" id="2.60.40.10">
    <property type="entry name" value="Immunoglobulins"/>
    <property type="match status" value="3"/>
</dbReference>
<dbReference type="AlphaFoldDB" id="A0A7R8UP17"/>
<dbReference type="PANTHER" id="PTHR12231">
    <property type="entry name" value="CTX-RELATED TYPE I TRANSMEMBRANE PROTEIN"/>
    <property type="match status" value="1"/>
</dbReference>
<keyword evidence="8" id="KW-0393">Immunoglobulin domain</keyword>
<feature type="signal peptide" evidence="9">
    <location>
        <begin position="1"/>
        <end position="24"/>
    </location>
</feature>
<dbReference type="PROSITE" id="PS50835">
    <property type="entry name" value="IG_LIKE"/>
    <property type="match status" value="3"/>
</dbReference>
<protein>
    <recommendedName>
        <fullName evidence="10">Ig-like domain-containing protein</fullName>
    </recommendedName>
</protein>
<dbReference type="Proteomes" id="UP000594454">
    <property type="component" value="Chromosome 3"/>
</dbReference>
<sequence length="337" mass="37390">MTFGNCRVVLKLFLVIICAKLSHQTPAITAISPEQIRDIGSSVTLNCTIENASRYAVSWAKRHRDQPSDSVALTFRTQLTINDPRFEVNETMNGTTMIYSLTINKIEATDMGTYECQVIISFQQKNTSTVNLLVKHPPVISLSETTTSVNVAEGLPTQLSCAASGYPLPTISWTREYNAIMPHGGHSYRGKVLKLDKAHREDRGTYYCIADNGVGKPDKKMVSLEVEFPPRITAPRPKVAQAIDYDVELECKVEAYPAPAIVWYRNGATLTSNSHYRITNIATAFEITNSVVRVITIDKDSYGDYYCNATNKMGHDVARINLFESVLPILSPNASSK</sequence>
<dbReference type="FunFam" id="2.60.40.10:FF:000328">
    <property type="entry name" value="CLUMA_CG000981, isoform A"/>
    <property type="match status" value="1"/>
</dbReference>
<dbReference type="SMART" id="SM00409">
    <property type="entry name" value="IG"/>
    <property type="match status" value="3"/>
</dbReference>
<dbReference type="InterPro" id="IPR013106">
    <property type="entry name" value="Ig_V-set"/>
</dbReference>
<keyword evidence="7" id="KW-0325">Glycoprotein</keyword>
<dbReference type="GO" id="GO:0043005">
    <property type="term" value="C:neuron projection"/>
    <property type="evidence" value="ECO:0007669"/>
    <property type="project" value="TreeGrafter"/>
</dbReference>
<evidence type="ECO:0000256" key="9">
    <source>
        <dbReference type="SAM" id="SignalP"/>
    </source>
</evidence>
<comment type="subcellular location">
    <subcellularLocation>
        <location evidence="1">Cell membrane</location>
    </subcellularLocation>
</comment>
<dbReference type="SUPFAM" id="SSF48726">
    <property type="entry name" value="Immunoglobulin"/>
    <property type="match status" value="3"/>
</dbReference>
<dbReference type="SMART" id="SM00408">
    <property type="entry name" value="IGc2"/>
    <property type="match status" value="3"/>
</dbReference>
<evidence type="ECO:0000256" key="3">
    <source>
        <dbReference type="ARBA" id="ARBA00022729"/>
    </source>
</evidence>
<dbReference type="GO" id="GO:0005886">
    <property type="term" value="C:plasma membrane"/>
    <property type="evidence" value="ECO:0007669"/>
    <property type="project" value="UniProtKB-SubCell"/>
</dbReference>
<evidence type="ECO:0000313" key="11">
    <source>
        <dbReference type="EMBL" id="CAD7084381.1"/>
    </source>
</evidence>
<evidence type="ECO:0000256" key="6">
    <source>
        <dbReference type="ARBA" id="ARBA00023157"/>
    </source>
</evidence>
<keyword evidence="2" id="KW-1003">Cell membrane</keyword>
<evidence type="ECO:0000313" key="12">
    <source>
        <dbReference type="Proteomes" id="UP000594454"/>
    </source>
</evidence>
<organism evidence="11 12">
    <name type="scientific">Hermetia illucens</name>
    <name type="common">Black soldier fly</name>
    <dbReference type="NCBI Taxonomy" id="343691"/>
    <lineage>
        <taxon>Eukaryota</taxon>
        <taxon>Metazoa</taxon>
        <taxon>Ecdysozoa</taxon>
        <taxon>Arthropoda</taxon>
        <taxon>Hexapoda</taxon>
        <taxon>Insecta</taxon>
        <taxon>Pterygota</taxon>
        <taxon>Neoptera</taxon>
        <taxon>Endopterygota</taxon>
        <taxon>Diptera</taxon>
        <taxon>Brachycera</taxon>
        <taxon>Stratiomyomorpha</taxon>
        <taxon>Stratiomyidae</taxon>
        <taxon>Hermetiinae</taxon>
        <taxon>Hermetia</taxon>
    </lineage>
</organism>
<reference evidence="11 12" key="1">
    <citation type="submission" date="2020-11" db="EMBL/GenBank/DDBJ databases">
        <authorList>
            <person name="Wallbank WR R."/>
            <person name="Pardo Diaz C."/>
            <person name="Kozak K."/>
            <person name="Martin S."/>
            <person name="Jiggins C."/>
            <person name="Moest M."/>
            <person name="Warren A I."/>
            <person name="Generalovic N T."/>
            <person name="Byers J.R.P. K."/>
            <person name="Montejo-Kovacevich G."/>
            <person name="Yen C E."/>
        </authorList>
    </citation>
    <scope>NUCLEOTIDE SEQUENCE [LARGE SCALE GENOMIC DNA]</scope>
</reference>
<dbReference type="InterPro" id="IPR051170">
    <property type="entry name" value="Neural/epithelial_adhesion"/>
</dbReference>